<keyword evidence="11" id="KW-1185">Reference proteome</keyword>
<dbReference type="Pfam" id="PF02434">
    <property type="entry name" value="Fringe"/>
    <property type="match status" value="1"/>
</dbReference>
<gene>
    <name evidence="10" type="ORF">HHI36_006899</name>
</gene>
<evidence type="ECO:0000256" key="4">
    <source>
        <dbReference type="ARBA" id="ARBA00022692"/>
    </source>
</evidence>
<feature type="domain" description="Fringe-like glycosyltransferase" evidence="9">
    <location>
        <begin position="110"/>
        <end position="147"/>
    </location>
</feature>
<evidence type="ECO:0000259" key="9">
    <source>
        <dbReference type="Pfam" id="PF02434"/>
    </source>
</evidence>
<accession>A0ABD2MN20</accession>
<dbReference type="GO" id="GO:0016757">
    <property type="term" value="F:glycosyltransferase activity"/>
    <property type="evidence" value="ECO:0007669"/>
    <property type="project" value="UniProtKB-KW"/>
</dbReference>
<comment type="subcellular location">
    <subcellularLocation>
        <location evidence="1">Membrane</location>
        <topology evidence="1">Single-pass type II membrane protein</topology>
    </subcellularLocation>
</comment>
<name>A0ABD2MN20_9CUCU</name>
<dbReference type="InterPro" id="IPR003378">
    <property type="entry name" value="Fringe-like_glycosylTrfase"/>
</dbReference>
<keyword evidence="7 8" id="KW-0472">Membrane</keyword>
<feature type="transmembrane region" description="Helical" evidence="8">
    <location>
        <begin position="24"/>
        <end position="42"/>
    </location>
</feature>
<proteinExistence type="predicted"/>
<dbReference type="AlphaFoldDB" id="A0ABD2MN20"/>
<dbReference type="Gene3D" id="3.90.550.50">
    <property type="match status" value="1"/>
</dbReference>
<evidence type="ECO:0000256" key="5">
    <source>
        <dbReference type="ARBA" id="ARBA00022968"/>
    </source>
</evidence>
<keyword evidence="2" id="KW-0328">Glycosyltransferase</keyword>
<keyword evidence="6 8" id="KW-1133">Transmembrane helix</keyword>
<keyword evidence="5" id="KW-0735">Signal-anchor</keyword>
<evidence type="ECO:0000313" key="10">
    <source>
        <dbReference type="EMBL" id="KAL3267772.1"/>
    </source>
</evidence>
<evidence type="ECO:0000256" key="6">
    <source>
        <dbReference type="ARBA" id="ARBA00022989"/>
    </source>
</evidence>
<evidence type="ECO:0000256" key="8">
    <source>
        <dbReference type="SAM" id="Phobius"/>
    </source>
</evidence>
<keyword evidence="4 8" id="KW-0812">Transmembrane</keyword>
<dbReference type="GO" id="GO:0016020">
    <property type="term" value="C:membrane"/>
    <property type="evidence" value="ECO:0007669"/>
    <property type="project" value="UniProtKB-SubCell"/>
</dbReference>
<dbReference type="EMBL" id="JABFTP020000021">
    <property type="protein sequence ID" value="KAL3267772.1"/>
    <property type="molecule type" value="Genomic_DNA"/>
</dbReference>
<evidence type="ECO:0000256" key="7">
    <source>
        <dbReference type="ARBA" id="ARBA00023136"/>
    </source>
</evidence>
<evidence type="ECO:0000313" key="11">
    <source>
        <dbReference type="Proteomes" id="UP001516400"/>
    </source>
</evidence>
<organism evidence="10 11">
    <name type="scientific">Cryptolaemus montrouzieri</name>
    <dbReference type="NCBI Taxonomy" id="559131"/>
    <lineage>
        <taxon>Eukaryota</taxon>
        <taxon>Metazoa</taxon>
        <taxon>Ecdysozoa</taxon>
        <taxon>Arthropoda</taxon>
        <taxon>Hexapoda</taxon>
        <taxon>Insecta</taxon>
        <taxon>Pterygota</taxon>
        <taxon>Neoptera</taxon>
        <taxon>Endopterygota</taxon>
        <taxon>Coleoptera</taxon>
        <taxon>Polyphaga</taxon>
        <taxon>Cucujiformia</taxon>
        <taxon>Coccinelloidea</taxon>
        <taxon>Coccinellidae</taxon>
        <taxon>Scymninae</taxon>
        <taxon>Scymnini</taxon>
        <taxon>Cryptolaemus</taxon>
    </lineage>
</organism>
<evidence type="ECO:0000256" key="2">
    <source>
        <dbReference type="ARBA" id="ARBA00022676"/>
    </source>
</evidence>
<dbReference type="Proteomes" id="UP001516400">
    <property type="component" value="Unassembled WGS sequence"/>
</dbReference>
<evidence type="ECO:0000256" key="3">
    <source>
        <dbReference type="ARBA" id="ARBA00022679"/>
    </source>
</evidence>
<reference evidence="10 11" key="1">
    <citation type="journal article" date="2021" name="BMC Biol.">
        <title>Horizontally acquired antibacterial genes associated with adaptive radiation of ladybird beetles.</title>
        <authorList>
            <person name="Li H.S."/>
            <person name="Tang X.F."/>
            <person name="Huang Y.H."/>
            <person name="Xu Z.Y."/>
            <person name="Chen M.L."/>
            <person name="Du X.Y."/>
            <person name="Qiu B.Y."/>
            <person name="Chen P.T."/>
            <person name="Zhang W."/>
            <person name="Slipinski A."/>
            <person name="Escalona H.E."/>
            <person name="Waterhouse R.M."/>
            <person name="Zwick A."/>
            <person name="Pang H."/>
        </authorList>
    </citation>
    <scope>NUCLEOTIDE SEQUENCE [LARGE SCALE GENOMIC DNA]</scope>
    <source>
        <strain evidence="10">SYSU2018</strain>
    </source>
</reference>
<protein>
    <recommendedName>
        <fullName evidence="9">Fringe-like glycosyltransferase domain-containing protein</fullName>
    </recommendedName>
</protein>
<sequence length="221" mass="25416">MSGNGEQVIFISESVKMSYRNRRLLQTLTVAVLLAYSILLVYQNFSHEEIHNGNVLLESTEKPESVPIRLERHMAQDEYSGVDLQNVELPSEPSFNTGEVTQVTMRPFATELSDLFISVKTTKHFHRERLPIILKTWFQLAKEHREYRETTVKLCILIDTPLKGDSTLTTTTEIKIKTDSRVSEIFDHFFRNKNQQIDPAPISPCKVELRHDIRSSTNAAL</sequence>
<keyword evidence="3" id="KW-0808">Transferase</keyword>
<comment type="caution">
    <text evidence="10">The sequence shown here is derived from an EMBL/GenBank/DDBJ whole genome shotgun (WGS) entry which is preliminary data.</text>
</comment>
<evidence type="ECO:0000256" key="1">
    <source>
        <dbReference type="ARBA" id="ARBA00004606"/>
    </source>
</evidence>